<dbReference type="EMBL" id="JAROCB010000001">
    <property type="protein sequence ID" value="MDN4596093.1"/>
    <property type="molecule type" value="Genomic_DNA"/>
</dbReference>
<evidence type="ECO:0000313" key="4">
    <source>
        <dbReference type="EMBL" id="MDN4596093.1"/>
    </source>
</evidence>
<keyword evidence="5" id="KW-1185">Reference proteome</keyword>
<keyword evidence="2" id="KW-0472">Membrane</keyword>
<organism evidence="4 5">
    <name type="scientific">Leifsonia virtsii</name>
    <dbReference type="NCBI Taxonomy" id="3035915"/>
    <lineage>
        <taxon>Bacteria</taxon>
        <taxon>Bacillati</taxon>
        <taxon>Actinomycetota</taxon>
        <taxon>Actinomycetes</taxon>
        <taxon>Micrococcales</taxon>
        <taxon>Microbacteriaceae</taxon>
        <taxon>Leifsonia</taxon>
    </lineage>
</organism>
<reference evidence="4" key="1">
    <citation type="submission" date="2023-03" db="EMBL/GenBank/DDBJ databases">
        <title>MT1 and MT2 Draft Genomes of Novel Species.</title>
        <authorList>
            <person name="Venkateswaran K."/>
        </authorList>
    </citation>
    <scope>NUCLEOTIDE SEQUENCE</scope>
    <source>
        <strain evidence="4">F6_8S_P_1A</strain>
    </source>
</reference>
<evidence type="ECO:0000256" key="1">
    <source>
        <dbReference type="SAM" id="MobiDB-lite"/>
    </source>
</evidence>
<protein>
    <submittedName>
        <fullName evidence="4">DUF4190 domain-containing protein</fullName>
    </submittedName>
</protein>
<dbReference type="RefSeq" id="WP_301215807.1">
    <property type="nucleotide sequence ID" value="NZ_JAROCB010000001.1"/>
</dbReference>
<feature type="domain" description="DUF4190" evidence="3">
    <location>
        <begin position="32"/>
        <end position="87"/>
    </location>
</feature>
<sequence length="105" mass="11010">MSDSNLNPQPLPPQQQPQYSQPGAPAQPGWNVLAIVAFIATFFISILGIILGFVALSQIKRTGEQGRGLALAAVIIGFIALALGIIFSIIIFAAIASSGIQYQTS</sequence>
<accession>A0ABT8ITI6</accession>
<keyword evidence="2" id="KW-1133">Transmembrane helix</keyword>
<feature type="region of interest" description="Disordered" evidence="1">
    <location>
        <begin position="1"/>
        <end position="25"/>
    </location>
</feature>
<name>A0ABT8ITI6_9MICO</name>
<evidence type="ECO:0000313" key="5">
    <source>
        <dbReference type="Proteomes" id="UP001174210"/>
    </source>
</evidence>
<evidence type="ECO:0000256" key="2">
    <source>
        <dbReference type="SAM" id="Phobius"/>
    </source>
</evidence>
<evidence type="ECO:0000259" key="3">
    <source>
        <dbReference type="Pfam" id="PF13828"/>
    </source>
</evidence>
<feature type="transmembrane region" description="Helical" evidence="2">
    <location>
        <begin position="68"/>
        <end position="95"/>
    </location>
</feature>
<feature type="transmembrane region" description="Helical" evidence="2">
    <location>
        <begin position="32"/>
        <end position="56"/>
    </location>
</feature>
<comment type="caution">
    <text evidence="4">The sequence shown here is derived from an EMBL/GenBank/DDBJ whole genome shotgun (WGS) entry which is preliminary data.</text>
</comment>
<dbReference type="InterPro" id="IPR025241">
    <property type="entry name" value="DUF4190"/>
</dbReference>
<feature type="compositionally biased region" description="Low complexity" evidence="1">
    <location>
        <begin position="16"/>
        <end position="25"/>
    </location>
</feature>
<proteinExistence type="predicted"/>
<dbReference type="Proteomes" id="UP001174210">
    <property type="component" value="Unassembled WGS sequence"/>
</dbReference>
<dbReference type="Pfam" id="PF13828">
    <property type="entry name" value="DUF4190"/>
    <property type="match status" value="1"/>
</dbReference>
<keyword evidence="2" id="KW-0812">Transmembrane</keyword>
<gene>
    <name evidence="4" type="ORF">P5G59_02970</name>
</gene>